<dbReference type="GO" id="GO:0004497">
    <property type="term" value="F:monooxygenase activity"/>
    <property type="evidence" value="ECO:0007669"/>
    <property type="project" value="InterPro"/>
</dbReference>
<organism evidence="7 8">
    <name type="scientific">Linnemannia gamsii</name>
    <dbReference type="NCBI Taxonomy" id="64522"/>
    <lineage>
        <taxon>Eukaryota</taxon>
        <taxon>Fungi</taxon>
        <taxon>Fungi incertae sedis</taxon>
        <taxon>Mucoromycota</taxon>
        <taxon>Mortierellomycotina</taxon>
        <taxon>Mortierellomycetes</taxon>
        <taxon>Mortierellales</taxon>
        <taxon>Mortierellaceae</taxon>
        <taxon>Linnemannia</taxon>
    </lineage>
</organism>
<name>A0A9P6R4Z1_9FUNG</name>
<reference evidence="7" key="1">
    <citation type="journal article" date="2020" name="Fungal Divers.">
        <title>Resolving the Mortierellaceae phylogeny through synthesis of multi-gene phylogenetics and phylogenomics.</title>
        <authorList>
            <person name="Vandepol N."/>
            <person name="Liber J."/>
            <person name="Desiro A."/>
            <person name="Na H."/>
            <person name="Kennedy M."/>
            <person name="Barry K."/>
            <person name="Grigoriev I.V."/>
            <person name="Miller A.N."/>
            <person name="O'Donnell K."/>
            <person name="Stajich J.E."/>
            <person name="Bonito G."/>
        </authorList>
    </citation>
    <scope>NUCLEOTIDE SEQUENCE</scope>
    <source>
        <strain evidence="7">NVP60</strain>
    </source>
</reference>
<feature type="domain" description="FAD-binding" evidence="6">
    <location>
        <begin position="28"/>
        <end position="197"/>
    </location>
</feature>
<dbReference type="PANTHER" id="PTHR47356:SF2">
    <property type="entry name" value="FAD-BINDING DOMAIN-CONTAINING PROTEIN-RELATED"/>
    <property type="match status" value="1"/>
</dbReference>
<keyword evidence="8" id="KW-1185">Reference proteome</keyword>
<sequence>MNTITDAHAPTSSGSDLPPLVTDRPPRVLIAGAGLGGLFLGILLEKAGIPYEIFERSAEPRPLGKLSPYPRMIACMYITPNILPVFEQLGLLEELMSFSKPARVATLYTNNLKVIGDAVPASADVIGYDRILFSRPELHDLLLKQIPSEKMHMSKKIVSFEQDDDGITLAFGDNSTARGDILVGADGAHSAVRKHLHEVLDKQGLLPKSDTKEMPKGYISLVGTTDALDPAIYPGVLKEDSESYYVIGDKNTPYTWVTFCVPGNRICWNVIIQLGITEVADEQFKTSDWVPQQNKKMMDSIRDFKTPYGILGDLFDATPLDRVSKVYFEDMLFDTWNHGRTILIGDGKHTFFSSPPAHKLLPSSGAGAVNAMQDAVILANHLYDIKPTSFENIKQALGDYKEDRFDAIKDQYPQSHMSAKLIYGHTLLERIFRYIIFNWMPKSIQMKQIETSTVYRPQANFLPQAPKRGTLETISQKPSRRNQKEHEEAKKRAAAAF</sequence>
<comment type="caution">
    <text evidence="7">The sequence shown here is derived from an EMBL/GenBank/DDBJ whole genome shotgun (WGS) entry which is preliminary data.</text>
</comment>
<evidence type="ECO:0000313" key="8">
    <source>
        <dbReference type="Proteomes" id="UP000823405"/>
    </source>
</evidence>
<gene>
    <name evidence="7" type="ORF">BGZ97_010802</name>
</gene>
<evidence type="ECO:0000256" key="4">
    <source>
        <dbReference type="ARBA" id="ARBA00023002"/>
    </source>
</evidence>
<feature type="compositionally biased region" description="Polar residues" evidence="5">
    <location>
        <begin position="1"/>
        <end position="15"/>
    </location>
</feature>
<proteinExistence type="inferred from homology"/>
<dbReference type="SUPFAM" id="SSF51905">
    <property type="entry name" value="FAD/NAD(P)-binding domain"/>
    <property type="match status" value="1"/>
</dbReference>
<dbReference type="InterPro" id="IPR036188">
    <property type="entry name" value="FAD/NAD-bd_sf"/>
</dbReference>
<dbReference type="InterPro" id="IPR002938">
    <property type="entry name" value="FAD-bd"/>
</dbReference>
<dbReference type="PRINTS" id="PR00420">
    <property type="entry name" value="RNGMNOXGNASE"/>
</dbReference>
<evidence type="ECO:0000256" key="3">
    <source>
        <dbReference type="ARBA" id="ARBA00022827"/>
    </source>
</evidence>
<evidence type="ECO:0000256" key="2">
    <source>
        <dbReference type="ARBA" id="ARBA00022630"/>
    </source>
</evidence>
<evidence type="ECO:0000313" key="7">
    <source>
        <dbReference type="EMBL" id="KAG0312825.1"/>
    </source>
</evidence>
<protein>
    <recommendedName>
        <fullName evidence="6">FAD-binding domain-containing protein</fullName>
    </recommendedName>
</protein>
<evidence type="ECO:0000259" key="6">
    <source>
        <dbReference type="Pfam" id="PF01494"/>
    </source>
</evidence>
<feature type="compositionally biased region" description="Basic and acidic residues" evidence="5">
    <location>
        <begin position="482"/>
        <end position="491"/>
    </location>
</feature>
<keyword evidence="3" id="KW-0274">FAD</keyword>
<dbReference type="Proteomes" id="UP000823405">
    <property type="component" value="Unassembled WGS sequence"/>
</dbReference>
<comment type="similarity">
    <text evidence="1">Belongs to the paxM FAD-dependent monooxygenase family.</text>
</comment>
<dbReference type="Gene3D" id="3.50.50.60">
    <property type="entry name" value="FAD/NAD(P)-binding domain"/>
    <property type="match status" value="1"/>
</dbReference>
<dbReference type="EMBL" id="JAAAIN010000577">
    <property type="protein sequence ID" value="KAG0312825.1"/>
    <property type="molecule type" value="Genomic_DNA"/>
</dbReference>
<dbReference type="OrthoDB" id="655030at2759"/>
<evidence type="ECO:0000256" key="1">
    <source>
        <dbReference type="ARBA" id="ARBA00007992"/>
    </source>
</evidence>
<dbReference type="InterPro" id="IPR050562">
    <property type="entry name" value="FAD_mOase_fung"/>
</dbReference>
<dbReference type="AlphaFoldDB" id="A0A9P6R4Z1"/>
<feature type="region of interest" description="Disordered" evidence="5">
    <location>
        <begin position="466"/>
        <end position="497"/>
    </location>
</feature>
<dbReference type="PANTHER" id="PTHR47356">
    <property type="entry name" value="FAD-DEPENDENT MONOOXYGENASE ASQG-RELATED"/>
    <property type="match status" value="1"/>
</dbReference>
<evidence type="ECO:0000256" key="5">
    <source>
        <dbReference type="SAM" id="MobiDB-lite"/>
    </source>
</evidence>
<accession>A0A9P6R4Z1</accession>
<feature type="region of interest" description="Disordered" evidence="5">
    <location>
        <begin position="1"/>
        <end position="20"/>
    </location>
</feature>
<dbReference type="Pfam" id="PF01494">
    <property type="entry name" value="FAD_binding_3"/>
    <property type="match status" value="1"/>
</dbReference>
<keyword evidence="2" id="KW-0285">Flavoprotein</keyword>
<keyword evidence="4" id="KW-0560">Oxidoreductase</keyword>
<dbReference type="GO" id="GO:0071949">
    <property type="term" value="F:FAD binding"/>
    <property type="evidence" value="ECO:0007669"/>
    <property type="project" value="InterPro"/>
</dbReference>